<proteinExistence type="predicted"/>
<dbReference type="Gene3D" id="1.10.443.10">
    <property type="entry name" value="Intergrase catalytic core"/>
    <property type="match status" value="1"/>
</dbReference>
<name>K5YZK8_9BACT</name>
<organism evidence="3 4">
    <name type="scientific">Parabacteroides merdae CL03T12C32</name>
    <dbReference type="NCBI Taxonomy" id="999420"/>
    <lineage>
        <taxon>Bacteria</taxon>
        <taxon>Pseudomonadati</taxon>
        <taxon>Bacteroidota</taxon>
        <taxon>Bacteroidia</taxon>
        <taxon>Bacteroidales</taxon>
        <taxon>Tannerellaceae</taxon>
        <taxon>Parabacteroides</taxon>
    </lineage>
</organism>
<dbReference type="GO" id="GO:0003677">
    <property type="term" value="F:DNA binding"/>
    <property type="evidence" value="ECO:0007669"/>
    <property type="project" value="InterPro"/>
</dbReference>
<dbReference type="InterPro" id="IPR013762">
    <property type="entry name" value="Integrase-like_cat_sf"/>
</dbReference>
<dbReference type="SUPFAM" id="SSF56349">
    <property type="entry name" value="DNA breaking-rejoining enzymes"/>
    <property type="match status" value="1"/>
</dbReference>
<evidence type="ECO:0000313" key="3">
    <source>
        <dbReference type="EMBL" id="EKN08654.1"/>
    </source>
</evidence>
<dbReference type="GO" id="GO:0015074">
    <property type="term" value="P:DNA integration"/>
    <property type="evidence" value="ECO:0007669"/>
    <property type="project" value="InterPro"/>
</dbReference>
<evidence type="ECO:0000313" key="4">
    <source>
        <dbReference type="Proteomes" id="UP000006271"/>
    </source>
</evidence>
<evidence type="ECO:0000259" key="2">
    <source>
        <dbReference type="PROSITE" id="PS51898"/>
    </source>
</evidence>
<sequence>MRIKKECSLLLKVNVLLIFSKLPFKEEERTQKTITFICNQLKLNIMSLKYSTTTADYLRWDEMSNLVRRLSRDGDYKMSLLIAIGCFWGLRISDILSLRWKDILNVDEFTLQEKKTKKNRTIRINPQLKRHIAECYDHIQPIGINSPILVSQKGTTYSVQRINVILKEIKAKYKLKVQHFSCHSLRKTFGRQVYNQNAENAELALVKLMELFNHSSVAITKRYLGLRQEEILQTYDSLSF</sequence>
<dbReference type="AlphaFoldDB" id="K5YZK8"/>
<evidence type="ECO:0000256" key="1">
    <source>
        <dbReference type="ARBA" id="ARBA00023172"/>
    </source>
</evidence>
<dbReference type="PANTHER" id="PTHR30349:SF82">
    <property type="entry name" value="INTEGRASE_RECOMBINASE YOEC-RELATED"/>
    <property type="match status" value="1"/>
</dbReference>
<dbReference type="PROSITE" id="PS51898">
    <property type="entry name" value="TYR_RECOMBINASE"/>
    <property type="match status" value="1"/>
</dbReference>
<comment type="caution">
    <text evidence="3">The sequence shown here is derived from an EMBL/GenBank/DDBJ whole genome shotgun (WGS) entry which is preliminary data.</text>
</comment>
<dbReference type="InterPro" id="IPR050090">
    <property type="entry name" value="Tyrosine_recombinase_XerCD"/>
</dbReference>
<gene>
    <name evidence="3" type="ORF">HMPREF1060_03197</name>
</gene>
<reference evidence="3 4" key="1">
    <citation type="submission" date="2012-02" db="EMBL/GenBank/DDBJ databases">
        <title>The Genome Sequence of Parabacteroides merdae CL03T12C32.</title>
        <authorList>
            <consortium name="The Broad Institute Genome Sequencing Platform"/>
            <person name="Earl A."/>
            <person name="Ward D."/>
            <person name="Feldgarden M."/>
            <person name="Gevers D."/>
            <person name="Zitomersky N.L."/>
            <person name="Coyne M.J."/>
            <person name="Comstock L.E."/>
            <person name="Young S.K."/>
            <person name="Zeng Q."/>
            <person name="Gargeya S."/>
            <person name="Fitzgerald M."/>
            <person name="Haas B."/>
            <person name="Abouelleil A."/>
            <person name="Alvarado L."/>
            <person name="Arachchi H.M."/>
            <person name="Berlin A."/>
            <person name="Chapman S.B."/>
            <person name="Gearin G."/>
            <person name="Goldberg J."/>
            <person name="Griggs A."/>
            <person name="Gujja S."/>
            <person name="Hansen M."/>
            <person name="Heiman D."/>
            <person name="Howarth C."/>
            <person name="Larimer J."/>
            <person name="Lui A."/>
            <person name="MacDonald P.J.P."/>
            <person name="McCowen C."/>
            <person name="Montmayeur A."/>
            <person name="Murphy C."/>
            <person name="Neiman D."/>
            <person name="Pearson M."/>
            <person name="Priest M."/>
            <person name="Roberts A."/>
            <person name="Saif S."/>
            <person name="Shea T."/>
            <person name="Sisk P."/>
            <person name="Stolte C."/>
            <person name="Sykes S."/>
            <person name="Wortman J."/>
            <person name="Nusbaum C."/>
            <person name="Birren B."/>
        </authorList>
    </citation>
    <scope>NUCLEOTIDE SEQUENCE [LARGE SCALE GENOMIC DNA]</scope>
    <source>
        <strain evidence="3 4">CL03T12C32</strain>
    </source>
</reference>
<dbReference type="PATRIC" id="fig|999420.3.peg.3295"/>
<accession>K5YZK8</accession>
<dbReference type="GO" id="GO:0006310">
    <property type="term" value="P:DNA recombination"/>
    <property type="evidence" value="ECO:0007669"/>
    <property type="project" value="UniProtKB-KW"/>
</dbReference>
<keyword evidence="1" id="KW-0233">DNA recombination</keyword>
<dbReference type="HOGENOM" id="CLU_027562_33_0_10"/>
<dbReference type="InterPro" id="IPR002104">
    <property type="entry name" value="Integrase_catalytic"/>
</dbReference>
<dbReference type="Proteomes" id="UP000006271">
    <property type="component" value="Unassembled WGS sequence"/>
</dbReference>
<dbReference type="Pfam" id="PF00589">
    <property type="entry name" value="Phage_integrase"/>
    <property type="match status" value="1"/>
</dbReference>
<dbReference type="InterPro" id="IPR011010">
    <property type="entry name" value="DNA_brk_join_enz"/>
</dbReference>
<feature type="domain" description="Tyr recombinase" evidence="2">
    <location>
        <begin position="53"/>
        <end position="236"/>
    </location>
</feature>
<dbReference type="PANTHER" id="PTHR30349">
    <property type="entry name" value="PHAGE INTEGRASE-RELATED"/>
    <property type="match status" value="1"/>
</dbReference>
<dbReference type="EMBL" id="AGZQ01000022">
    <property type="protein sequence ID" value="EKN08654.1"/>
    <property type="molecule type" value="Genomic_DNA"/>
</dbReference>
<protein>
    <recommendedName>
        <fullName evidence="2">Tyr recombinase domain-containing protein</fullName>
    </recommendedName>
</protein>